<accession>A0ABV8LQR6</accession>
<evidence type="ECO:0000313" key="4">
    <source>
        <dbReference type="Proteomes" id="UP001595816"/>
    </source>
</evidence>
<feature type="region of interest" description="Disordered" evidence="1">
    <location>
        <begin position="100"/>
        <end position="122"/>
    </location>
</feature>
<gene>
    <name evidence="3" type="ORF">ACFOZ4_22445</name>
</gene>
<keyword evidence="2" id="KW-1133">Transmembrane helix</keyword>
<sequence length="135" mass="13667">MSGSVSQMRAQRSGPLLLLLLLLAAGIAGMHTLGHATHGPSHAPMSVMAADHAASGVSAGWEGGSGRHGPMTDPTVMCLAILGGVALLAVALLLRFQRSTASGVRPPQPAARESGRGPPRTPVGLLLADLSVLRN</sequence>
<reference evidence="4" key="1">
    <citation type="journal article" date="2019" name="Int. J. Syst. Evol. Microbiol.">
        <title>The Global Catalogue of Microorganisms (GCM) 10K type strain sequencing project: providing services to taxonomists for standard genome sequencing and annotation.</title>
        <authorList>
            <consortium name="The Broad Institute Genomics Platform"/>
            <consortium name="The Broad Institute Genome Sequencing Center for Infectious Disease"/>
            <person name="Wu L."/>
            <person name="Ma J."/>
        </authorList>
    </citation>
    <scope>NUCLEOTIDE SEQUENCE [LARGE SCALE GENOMIC DNA]</scope>
    <source>
        <strain evidence="4">CGMCC 4.7289</strain>
    </source>
</reference>
<comment type="caution">
    <text evidence="3">The sequence shown here is derived from an EMBL/GenBank/DDBJ whole genome shotgun (WGS) entry which is preliminary data.</text>
</comment>
<name>A0ABV8LQR6_9ACTN</name>
<proteinExistence type="predicted"/>
<keyword evidence="4" id="KW-1185">Reference proteome</keyword>
<dbReference type="InterPro" id="IPR046151">
    <property type="entry name" value="DUF6153"/>
</dbReference>
<evidence type="ECO:0000256" key="1">
    <source>
        <dbReference type="SAM" id="MobiDB-lite"/>
    </source>
</evidence>
<evidence type="ECO:0000256" key="2">
    <source>
        <dbReference type="SAM" id="Phobius"/>
    </source>
</evidence>
<dbReference type="Proteomes" id="UP001595816">
    <property type="component" value="Unassembled WGS sequence"/>
</dbReference>
<dbReference type="EMBL" id="JBHSAY010000010">
    <property type="protein sequence ID" value="MFC4133380.1"/>
    <property type="molecule type" value="Genomic_DNA"/>
</dbReference>
<dbReference type="RefSeq" id="WP_253760824.1">
    <property type="nucleotide sequence ID" value="NZ_JAMZDZ010000001.1"/>
</dbReference>
<feature type="transmembrane region" description="Helical" evidence="2">
    <location>
        <begin position="74"/>
        <end position="96"/>
    </location>
</feature>
<evidence type="ECO:0000313" key="3">
    <source>
        <dbReference type="EMBL" id="MFC4133380.1"/>
    </source>
</evidence>
<protein>
    <submittedName>
        <fullName evidence="3">DUF6153 family protein</fullName>
    </submittedName>
</protein>
<keyword evidence="2" id="KW-0812">Transmembrane</keyword>
<organism evidence="3 4">
    <name type="scientific">Hamadaea flava</name>
    <dbReference type="NCBI Taxonomy" id="1742688"/>
    <lineage>
        <taxon>Bacteria</taxon>
        <taxon>Bacillati</taxon>
        <taxon>Actinomycetota</taxon>
        <taxon>Actinomycetes</taxon>
        <taxon>Micromonosporales</taxon>
        <taxon>Micromonosporaceae</taxon>
        <taxon>Hamadaea</taxon>
    </lineage>
</organism>
<keyword evidence="2" id="KW-0472">Membrane</keyword>
<dbReference type="Pfam" id="PF19650">
    <property type="entry name" value="DUF6153"/>
    <property type="match status" value="1"/>
</dbReference>